<organism evidence="15 16">
    <name type="scientific">Peribacillus simplex</name>
    <dbReference type="NCBI Taxonomy" id="1478"/>
    <lineage>
        <taxon>Bacteria</taxon>
        <taxon>Bacillati</taxon>
        <taxon>Bacillota</taxon>
        <taxon>Bacilli</taxon>
        <taxon>Bacillales</taxon>
        <taxon>Bacillaceae</taxon>
        <taxon>Peribacillus</taxon>
    </lineage>
</organism>
<comment type="subcellular location">
    <subcellularLocation>
        <location evidence="2">Cell membrane</location>
        <topology evidence="2">Multi-pass membrane protein</topology>
    </subcellularLocation>
</comment>
<dbReference type="SUPFAM" id="SSF158472">
    <property type="entry name" value="HAMP domain-like"/>
    <property type="match status" value="1"/>
</dbReference>
<dbReference type="SUPFAM" id="SSF55874">
    <property type="entry name" value="ATPase domain of HSP90 chaperone/DNA topoisomerase II/histidine kinase"/>
    <property type="match status" value="1"/>
</dbReference>
<keyword evidence="6" id="KW-0808">Transferase</keyword>
<dbReference type="FunFam" id="3.30.565.10:FF:000006">
    <property type="entry name" value="Sensor histidine kinase WalK"/>
    <property type="match status" value="1"/>
</dbReference>
<comment type="caution">
    <text evidence="15">The sequence shown here is derived from an EMBL/GenBank/DDBJ whole genome shotgun (WGS) entry which is preliminary data.</text>
</comment>
<feature type="transmembrane region" description="Helical" evidence="12">
    <location>
        <begin position="54"/>
        <end position="73"/>
    </location>
</feature>
<dbReference type="GO" id="GO:0005886">
    <property type="term" value="C:plasma membrane"/>
    <property type="evidence" value="ECO:0007669"/>
    <property type="project" value="UniProtKB-SubCell"/>
</dbReference>
<keyword evidence="10" id="KW-0902">Two-component regulatory system</keyword>
<reference evidence="15" key="1">
    <citation type="submission" date="2023-06" db="EMBL/GenBank/DDBJ databases">
        <title>Comparative genomics of Bacillaceae isolates and their secondary metabolite potential.</title>
        <authorList>
            <person name="Song L."/>
            <person name="Nielsen L.J."/>
            <person name="Mohite O."/>
            <person name="Xu X."/>
            <person name="Weber T."/>
            <person name="Kovacs A.T."/>
        </authorList>
    </citation>
    <scope>NUCLEOTIDE SEQUENCE</scope>
    <source>
        <strain evidence="15">D8_B_37</strain>
    </source>
</reference>
<feature type="domain" description="Histidine kinase" evidence="13">
    <location>
        <begin position="141"/>
        <end position="355"/>
    </location>
</feature>
<dbReference type="FunFam" id="1.10.287.130:FF:000001">
    <property type="entry name" value="Two-component sensor histidine kinase"/>
    <property type="match status" value="1"/>
</dbReference>
<evidence type="ECO:0000259" key="14">
    <source>
        <dbReference type="PROSITE" id="PS50885"/>
    </source>
</evidence>
<proteinExistence type="predicted"/>
<dbReference type="Gene3D" id="3.30.565.10">
    <property type="entry name" value="Histidine kinase-like ATPase, C-terminal domain"/>
    <property type="match status" value="1"/>
</dbReference>
<evidence type="ECO:0000256" key="9">
    <source>
        <dbReference type="ARBA" id="ARBA00022840"/>
    </source>
</evidence>
<evidence type="ECO:0000256" key="10">
    <source>
        <dbReference type="ARBA" id="ARBA00023012"/>
    </source>
</evidence>
<dbReference type="PROSITE" id="PS50109">
    <property type="entry name" value="HIS_KIN"/>
    <property type="match status" value="1"/>
</dbReference>
<evidence type="ECO:0000256" key="7">
    <source>
        <dbReference type="ARBA" id="ARBA00022741"/>
    </source>
</evidence>
<keyword evidence="12" id="KW-1133">Transmembrane helix</keyword>
<evidence type="ECO:0000256" key="1">
    <source>
        <dbReference type="ARBA" id="ARBA00000085"/>
    </source>
</evidence>
<evidence type="ECO:0000256" key="5">
    <source>
        <dbReference type="ARBA" id="ARBA00022553"/>
    </source>
</evidence>
<name>A0AAW7IKU4_9BACI</name>
<keyword evidence="9" id="KW-0067">ATP-binding</keyword>
<evidence type="ECO:0000256" key="3">
    <source>
        <dbReference type="ARBA" id="ARBA00012438"/>
    </source>
</evidence>
<dbReference type="InterPro" id="IPR036097">
    <property type="entry name" value="HisK_dim/P_sf"/>
</dbReference>
<dbReference type="Proteomes" id="UP001234602">
    <property type="component" value="Unassembled WGS sequence"/>
</dbReference>
<dbReference type="CDD" id="cd00082">
    <property type="entry name" value="HisKA"/>
    <property type="match status" value="1"/>
</dbReference>
<gene>
    <name evidence="15" type="ORF">QUF89_00610</name>
</gene>
<dbReference type="Gene3D" id="1.10.287.130">
    <property type="match status" value="1"/>
</dbReference>
<dbReference type="PRINTS" id="PR00344">
    <property type="entry name" value="BCTRLSENSOR"/>
</dbReference>
<evidence type="ECO:0000256" key="12">
    <source>
        <dbReference type="SAM" id="Phobius"/>
    </source>
</evidence>
<dbReference type="AlphaFoldDB" id="A0AAW7IKU4"/>
<dbReference type="EMBL" id="JAUCEY010000006">
    <property type="protein sequence ID" value="MDM5450778.1"/>
    <property type="molecule type" value="Genomic_DNA"/>
</dbReference>
<evidence type="ECO:0000256" key="2">
    <source>
        <dbReference type="ARBA" id="ARBA00004651"/>
    </source>
</evidence>
<evidence type="ECO:0000313" key="15">
    <source>
        <dbReference type="EMBL" id="MDM5450778.1"/>
    </source>
</evidence>
<feature type="transmembrane region" description="Helical" evidence="12">
    <location>
        <begin position="21"/>
        <end position="42"/>
    </location>
</feature>
<dbReference type="SMART" id="SM00388">
    <property type="entry name" value="HisKA"/>
    <property type="match status" value="1"/>
</dbReference>
<keyword evidence="11 12" id="KW-0472">Membrane</keyword>
<evidence type="ECO:0000256" key="6">
    <source>
        <dbReference type="ARBA" id="ARBA00022679"/>
    </source>
</evidence>
<sequence>MGIGLPFGDNEMRSDRFFKQTLGILFFLTFISICFSAGYYIIQLLPLRLPDYVRFLATIMTSIAIMISIGYLIRAIHHNKRVNIYLEIIDALRKIANGDYNVQLDFKMEKKNEMTNIINHFNHMAKQLKQMEEMRQEFISNVSHEIQSPLTSIVGFAQALQFNKLTIEERNHYLHIIETESRRLSKLSDNLLKLTSLESEHHPFERTDFRLDQQIRTIILACEPAWLEKEFELDIALEKIPIVADQDLMSQVWTNLIHNSIKFTRHRGKITIRLQQIDDLASITISDNGIGISETDQFHIFERFYKADLARERTKSGSGLGLSIVKRIIEMHEGTISVESELEKGTTFTILLPIS</sequence>
<dbReference type="InterPro" id="IPR036890">
    <property type="entry name" value="HATPase_C_sf"/>
</dbReference>
<dbReference type="InterPro" id="IPR005467">
    <property type="entry name" value="His_kinase_dom"/>
</dbReference>
<dbReference type="GO" id="GO:0000155">
    <property type="term" value="F:phosphorelay sensor kinase activity"/>
    <property type="evidence" value="ECO:0007669"/>
    <property type="project" value="InterPro"/>
</dbReference>
<dbReference type="PROSITE" id="PS50885">
    <property type="entry name" value="HAMP"/>
    <property type="match status" value="1"/>
</dbReference>
<evidence type="ECO:0000256" key="4">
    <source>
        <dbReference type="ARBA" id="ARBA00022475"/>
    </source>
</evidence>
<dbReference type="CDD" id="cd06225">
    <property type="entry name" value="HAMP"/>
    <property type="match status" value="1"/>
</dbReference>
<feature type="domain" description="HAMP" evidence="14">
    <location>
        <begin position="87"/>
        <end position="133"/>
    </location>
</feature>
<dbReference type="EC" id="2.7.13.3" evidence="3"/>
<dbReference type="InterPro" id="IPR003594">
    <property type="entry name" value="HATPase_dom"/>
</dbReference>
<evidence type="ECO:0000256" key="8">
    <source>
        <dbReference type="ARBA" id="ARBA00022777"/>
    </source>
</evidence>
<dbReference type="CDD" id="cd00075">
    <property type="entry name" value="HATPase"/>
    <property type="match status" value="1"/>
</dbReference>
<dbReference type="Pfam" id="PF00512">
    <property type="entry name" value="HisKA"/>
    <property type="match status" value="1"/>
</dbReference>
<evidence type="ECO:0000259" key="13">
    <source>
        <dbReference type="PROSITE" id="PS50109"/>
    </source>
</evidence>
<dbReference type="InterPro" id="IPR003661">
    <property type="entry name" value="HisK_dim/P_dom"/>
</dbReference>
<dbReference type="SMART" id="SM00387">
    <property type="entry name" value="HATPase_c"/>
    <property type="match status" value="1"/>
</dbReference>
<keyword evidence="7" id="KW-0547">Nucleotide-binding</keyword>
<keyword evidence="5" id="KW-0597">Phosphoprotein</keyword>
<evidence type="ECO:0000313" key="16">
    <source>
        <dbReference type="Proteomes" id="UP001234602"/>
    </source>
</evidence>
<evidence type="ECO:0000256" key="11">
    <source>
        <dbReference type="ARBA" id="ARBA00023136"/>
    </source>
</evidence>
<keyword evidence="12" id="KW-0812">Transmembrane</keyword>
<dbReference type="PANTHER" id="PTHR43711:SF1">
    <property type="entry name" value="HISTIDINE KINASE 1"/>
    <property type="match status" value="1"/>
</dbReference>
<dbReference type="Gene3D" id="6.10.340.10">
    <property type="match status" value="1"/>
</dbReference>
<dbReference type="InterPro" id="IPR050736">
    <property type="entry name" value="Sensor_HK_Regulatory"/>
</dbReference>
<dbReference type="Pfam" id="PF02518">
    <property type="entry name" value="HATPase_c"/>
    <property type="match status" value="1"/>
</dbReference>
<keyword evidence="8 15" id="KW-0418">Kinase</keyword>
<comment type="catalytic activity">
    <reaction evidence="1">
        <text>ATP + protein L-histidine = ADP + protein N-phospho-L-histidine.</text>
        <dbReference type="EC" id="2.7.13.3"/>
    </reaction>
</comment>
<dbReference type="SUPFAM" id="SSF47384">
    <property type="entry name" value="Homodimeric domain of signal transducing histidine kinase"/>
    <property type="match status" value="1"/>
</dbReference>
<dbReference type="PANTHER" id="PTHR43711">
    <property type="entry name" value="TWO-COMPONENT HISTIDINE KINASE"/>
    <property type="match status" value="1"/>
</dbReference>
<dbReference type="InterPro" id="IPR004358">
    <property type="entry name" value="Sig_transdc_His_kin-like_C"/>
</dbReference>
<protein>
    <recommendedName>
        <fullName evidence="3">histidine kinase</fullName>
        <ecNumber evidence="3">2.7.13.3</ecNumber>
    </recommendedName>
</protein>
<accession>A0AAW7IKU4</accession>
<dbReference type="GO" id="GO:0005524">
    <property type="term" value="F:ATP binding"/>
    <property type="evidence" value="ECO:0007669"/>
    <property type="project" value="UniProtKB-KW"/>
</dbReference>
<keyword evidence="4" id="KW-1003">Cell membrane</keyword>
<dbReference type="InterPro" id="IPR003660">
    <property type="entry name" value="HAMP_dom"/>
</dbReference>